<protein>
    <submittedName>
        <fullName evidence="7">MFS transporter</fullName>
    </submittedName>
</protein>
<evidence type="ECO:0000256" key="2">
    <source>
        <dbReference type="ARBA" id="ARBA00022692"/>
    </source>
</evidence>
<dbReference type="PROSITE" id="PS50850">
    <property type="entry name" value="MFS"/>
    <property type="match status" value="1"/>
</dbReference>
<keyword evidence="3 5" id="KW-1133">Transmembrane helix</keyword>
<evidence type="ECO:0000256" key="5">
    <source>
        <dbReference type="SAM" id="Phobius"/>
    </source>
</evidence>
<feature type="transmembrane region" description="Helical" evidence="5">
    <location>
        <begin position="235"/>
        <end position="257"/>
    </location>
</feature>
<feature type="domain" description="Major facilitator superfamily (MFS) profile" evidence="6">
    <location>
        <begin position="23"/>
        <end position="466"/>
    </location>
</feature>
<evidence type="ECO:0000256" key="3">
    <source>
        <dbReference type="ARBA" id="ARBA00022989"/>
    </source>
</evidence>
<organism evidence="7 8">
    <name type="scientific">Actinomycetospora aeridis</name>
    <dbReference type="NCBI Taxonomy" id="3129231"/>
    <lineage>
        <taxon>Bacteria</taxon>
        <taxon>Bacillati</taxon>
        <taxon>Actinomycetota</taxon>
        <taxon>Actinomycetes</taxon>
        <taxon>Pseudonocardiales</taxon>
        <taxon>Pseudonocardiaceae</taxon>
        <taxon>Actinomycetospora</taxon>
    </lineage>
</organism>
<feature type="transmembrane region" description="Helical" evidence="5">
    <location>
        <begin position="278"/>
        <end position="297"/>
    </location>
</feature>
<accession>A0ABU8NFY8</accession>
<comment type="caution">
    <text evidence="7">The sequence shown here is derived from an EMBL/GenBank/DDBJ whole genome shotgun (WGS) entry which is preliminary data.</text>
</comment>
<dbReference type="Gene3D" id="1.20.1250.20">
    <property type="entry name" value="MFS general substrate transporter like domains"/>
    <property type="match status" value="1"/>
</dbReference>
<evidence type="ECO:0000256" key="4">
    <source>
        <dbReference type="ARBA" id="ARBA00023136"/>
    </source>
</evidence>
<dbReference type="InterPro" id="IPR036259">
    <property type="entry name" value="MFS_trans_sf"/>
</dbReference>
<dbReference type="RefSeq" id="WP_337718490.1">
    <property type="nucleotide sequence ID" value="NZ_JBBEGL010000012.1"/>
</dbReference>
<feature type="transmembrane region" description="Helical" evidence="5">
    <location>
        <begin position="178"/>
        <end position="199"/>
    </location>
</feature>
<feature type="transmembrane region" description="Helical" evidence="5">
    <location>
        <begin position="372"/>
        <end position="392"/>
    </location>
</feature>
<evidence type="ECO:0000256" key="1">
    <source>
        <dbReference type="ARBA" id="ARBA00004651"/>
    </source>
</evidence>
<keyword evidence="2 5" id="KW-0812">Transmembrane</keyword>
<comment type="subcellular location">
    <subcellularLocation>
        <location evidence="1">Cell membrane</location>
        <topology evidence="1">Multi-pass membrane protein</topology>
    </subcellularLocation>
</comment>
<dbReference type="CDD" id="cd17321">
    <property type="entry name" value="MFS_MMR_MDR_like"/>
    <property type="match status" value="1"/>
</dbReference>
<dbReference type="Proteomes" id="UP001370100">
    <property type="component" value="Unassembled WGS sequence"/>
</dbReference>
<feature type="transmembrane region" description="Helical" evidence="5">
    <location>
        <begin position="151"/>
        <end position="172"/>
    </location>
</feature>
<feature type="transmembrane region" description="Helical" evidence="5">
    <location>
        <begin position="437"/>
        <end position="461"/>
    </location>
</feature>
<feature type="transmembrane region" description="Helical" evidence="5">
    <location>
        <begin position="58"/>
        <end position="77"/>
    </location>
</feature>
<dbReference type="EMBL" id="JBBEGL010000012">
    <property type="protein sequence ID" value="MEJ2890289.1"/>
    <property type="molecule type" value="Genomic_DNA"/>
</dbReference>
<evidence type="ECO:0000313" key="8">
    <source>
        <dbReference type="Proteomes" id="UP001370100"/>
    </source>
</evidence>
<keyword evidence="8" id="KW-1185">Reference proteome</keyword>
<feature type="transmembrane region" description="Helical" evidence="5">
    <location>
        <begin position="211"/>
        <end position="229"/>
    </location>
</feature>
<proteinExistence type="predicted"/>
<feature type="transmembrane region" description="Helical" evidence="5">
    <location>
        <begin position="118"/>
        <end position="139"/>
    </location>
</feature>
<dbReference type="Pfam" id="PF07690">
    <property type="entry name" value="MFS_1"/>
    <property type="match status" value="1"/>
</dbReference>
<feature type="transmembrane region" description="Helical" evidence="5">
    <location>
        <begin position="412"/>
        <end position="431"/>
    </location>
</feature>
<dbReference type="PANTHER" id="PTHR42718">
    <property type="entry name" value="MAJOR FACILITATOR SUPERFAMILY MULTIDRUG TRANSPORTER MFSC"/>
    <property type="match status" value="1"/>
</dbReference>
<evidence type="ECO:0000259" key="6">
    <source>
        <dbReference type="PROSITE" id="PS50850"/>
    </source>
</evidence>
<feature type="transmembrane region" description="Helical" evidence="5">
    <location>
        <begin position="309"/>
        <end position="329"/>
    </location>
</feature>
<dbReference type="Gene3D" id="1.20.1720.10">
    <property type="entry name" value="Multidrug resistance protein D"/>
    <property type="match status" value="1"/>
</dbReference>
<dbReference type="InterPro" id="IPR011701">
    <property type="entry name" value="MFS"/>
</dbReference>
<evidence type="ECO:0000313" key="7">
    <source>
        <dbReference type="EMBL" id="MEJ2890289.1"/>
    </source>
</evidence>
<feature type="transmembrane region" description="Helical" evidence="5">
    <location>
        <begin position="89"/>
        <end position="112"/>
    </location>
</feature>
<keyword evidence="4 5" id="KW-0472">Membrane</keyword>
<dbReference type="InterPro" id="IPR020846">
    <property type="entry name" value="MFS_dom"/>
</dbReference>
<feature type="transmembrane region" description="Helical" evidence="5">
    <location>
        <begin position="341"/>
        <end position="360"/>
    </location>
</feature>
<name>A0ABU8NFY8_9PSEU</name>
<sequence length="473" mass="46681">MSSSPPDTSRRAFTAAEHPRDATVVVASAGVLMTLVAFTTPLATLVATADGLGADAGAQAWILSAMSLGCAAGLMAAGAIGDERGRRRVFVLGAAVLALASLLAGLAPGPMWLVLMRIAQGLGGAAMMACGLGLIGQAYPTGRARSRATATWGAALGAGVAVGPVLASGLAALGGWRLPHLVIAAAALVLAITGRALLVESRATHPRPLDVPGTLLLPLGVAALLAGLVQARSVGASASTVALLVAAVLLLAGFVLVEHRSRTPMLDLALFRRPDFTGATVAALGAGAGVLALSNFVPTVLERGLGTSAVLASVVLLAWSATSAVTAYAAGWFPDTVTPRALLVGGLVGVGVGQFALLGLDVDSSPARLVPGLLIAGAANGVLNAALGRQAVATVPPERTAMGSGANNTARYVGSAIGIAACAVIITGAGTGPSAAIAGWDVAVVATGVVSLVCALIALATRERTHHRGRKTT</sequence>
<dbReference type="PANTHER" id="PTHR42718:SF49">
    <property type="entry name" value="EXPORT PROTEIN"/>
    <property type="match status" value="1"/>
</dbReference>
<dbReference type="SUPFAM" id="SSF103473">
    <property type="entry name" value="MFS general substrate transporter"/>
    <property type="match status" value="1"/>
</dbReference>
<gene>
    <name evidence="7" type="ORF">WCD41_27780</name>
</gene>
<reference evidence="7 8" key="1">
    <citation type="submission" date="2024-03" db="EMBL/GenBank/DDBJ databases">
        <title>Actinomycetospora sp. OC33-EN06, a novel actinomycete isolated from wild orchid (Aerides multiflora).</title>
        <authorList>
            <person name="Suriyachadkun C."/>
        </authorList>
    </citation>
    <scope>NUCLEOTIDE SEQUENCE [LARGE SCALE GENOMIC DNA]</scope>
    <source>
        <strain evidence="7 8">OC33-EN06</strain>
    </source>
</reference>
<feature type="transmembrane region" description="Helical" evidence="5">
    <location>
        <begin position="21"/>
        <end position="46"/>
    </location>
</feature>